<organism evidence="1 2">
    <name type="scientific">Clostridium mobile</name>
    <dbReference type="NCBI Taxonomy" id="2841512"/>
    <lineage>
        <taxon>Bacteria</taxon>
        <taxon>Bacillati</taxon>
        <taxon>Bacillota</taxon>
        <taxon>Clostridia</taxon>
        <taxon>Eubacteriales</taxon>
        <taxon>Clostridiaceae</taxon>
        <taxon>Clostridium</taxon>
    </lineage>
</organism>
<dbReference type="Proteomes" id="UP000726170">
    <property type="component" value="Unassembled WGS sequence"/>
</dbReference>
<dbReference type="RefSeq" id="WP_216441103.1">
    <property type="nucleotide sequence ID" value="NZ_JAHLQF010000006.1"/>
</dbReference>
<accession>A0ABS6EMK1</accession>
<gene>
    <name evidence="1" type="ORF">KQI86_19335</name>
</gene>
<evidence type="ECO:0000313" key="1">
    <source>
        <dbReference type="EMBL" id="MBU5486458.1"/>
    </source>
</evidence>
<keyword evidence="2" id="KW-1185">Reference proteome</keyword>
<protein>
    <submittedName>
        <fullName evidence="1">Uncharacterized protein</fullName>
    </submittedName>
</protein>
<name>A0ABS6EMK1_9CLOT</name>
<sequence length="360" mass="39073">MKTTANYGLKKPDGTDVVNIDDLNYNADVIDTKIKEIDTKASNIKVPVTSVNGKTGAVSLSAADVGAVPTGRKVNSKALSADITLSATDIKTSSGATIESELAQMAKDYVRNPGYGKTAGTSTAYTLTLSPAPSSYVDGLTITIIPHVDCGDNPTLNINNLGAIQLVNSEGNNLKAGELKANKPYSFVRVGSNFFIRSSGGCNAIKSIQSGEYYFQSDIANANITISTVDFNKSVVIIEDESSVDRTTTYFMGQLFNNNTLNIQRNNGNAYGAATVYWRVIEFDNIKSVQQGVISSTQFMYPIPINRVNVSKTLAFASFKTTDLSNISYVRKQLVVSESNLVIRSRTESKVWYWYVVEFN</sequence>
<comment type="caution">
    <text evidence="1">The sequence shown here is derived from an EMBL/GenBank/DDBJ whole genome shotgun (WGS) entry which is preliminary data.</text>
</comment>
<evidence type="ECO:0000313" key="2">
    <source>
        <dbReference type="Proteomes" id="UP000726170"/>
    </source>
</evidence>
<reference evidence="1 2" key="1">
    <citation type="submission" date="2021-06" db="EMBL/GenBank/DDBJ databases">
        <authorList>
            <person name="Sun Q."/>
            <person name="Li D."/>
        </authorList>
    </citation>
    <scope>NUCLEOTIDE SEQUENCE [LARGE SCALE GENOMIC DNA]</scope>
    <source>
        <strain evidence="1 2">MSJ-11</strain>
    </source>
</reference>
<dbReference type="EMBL" id="JAHLQF010000006">
    <property type="protein sequence ID" value="MBU5486458.1"/>
    <property type="molecule type" value="Genomic_DNA"/>
</dbReference>
<proteinExistence type="predicted"/>